<keyword evidence="1" id="KW-1133">Transmembrane helix</keyword>
<keyword evidence="2" id="KW-0732">Signal</keyword>
<evidence type="ECO:0000256" key="2">
    <source>
        <dbReference type="SAM" id="SignalP"/>
    </source>
</evidence>
<feature type="transmembrane region" description="Helical" evidence="1">
    <location>
        <begin position="47"/>
        <end position="72"/>
    </location>
</feature>
<feature type="chain" id="PRO_5019069021" evidence="2">
    <location>
        <begin position="20"/>
        <end position="238"/>
    </location>
</feature>
<keyword evidence="1" id="KW-0812">Transmembrane</keyword>
<sequence length="238" mass="26326">MQFFHILFYIPCLTVKSLTSECFDCIEHELLFTAQIPNSSFASTISFSFQVVICLILCLLYLVVILLLFIGVFRMPTLNLETQGSSTCGTLVLTSFIVYSILTSCLMGLRFILICMFGACQPFCFRLALSSLAGKPSDRGVSASATVFDRNGRRNRHKGGDFGKSRQGTFAHFANDVMDSIASSSSDPVLVAYELEAASSALHPAFYQANCHSGLVRLQRTFRAFDIAERSPLIYVED</sequence>
<evidence type="ECO:0000256" key="1">
    <source>
        <dbReference type="SAM" id="Phobius"/>
    </source>
</evidence>
<dbReference type="AlphaFoldDB" id="A0A448XR42"/>
<feature type="signal peptide" evidence="2">
    <location>
        <begin position="1"/>
        <end position="19"/>
    </location>
</feature>
<keyword evidence="1" id="KW-0472">Membrane</keyword>
<proteinExistence type="predicted"/>
<reference evidence="3" key="1">
    <citation type="submission" date="2018-11" db="EMBL/GenBank/DDBJ databases">
        <authorList>
            <consortium name="Pathogen Informatics"/>
        </authorList>
    </citation>
    <scope>NUCLEOTIDE SEQUENCE</scope>
</reference>
<keyword evidence="4" id="KW-1185">Reference proteome</keyword>
<evidence type="ECO:0000313" key="3">
    <source>
        <dbReference type="EMBL" id="VEL42867.1"/>
    </source>
</evidence>
<name>A0A448XR42_9PLAT</name>
<protein>
    <submittedName>
        <fullName evidence="3">Uncharacterized protein</fullName>
    </submittedName>
</protein>
<evidence type="ECO:0000313" key="4">
    <source>
        <dbReference type="Proteomes" id="UP000784294"/>
    </source>
</evidence>
<comment type="caution">
    <text evidence="3">The sequence shown here is derived from an EMBL/GenBank/DDBJ whole genome shotgun (WGS) entry which is preliminary data.</text>
</comment>
<organism evidence="3 4">
    <name type="scientific">Protopolystoma xenopodis</name>
    <dbReference type="NCBI Taxonomy" id="117903"/>
    <lineage>
        <taxon>Eukaryota</taxon>
        <taxon>Metazoa</taxon>
        <taxon>Spiralia</taxon>
        <taxon>Lophotrochozoa</taxon>
        <taxon>Platyhelminthes</taxon>
        <taxon>Monogenea</taxon>
        <taxon>Polyopisthocotylea</taxon>
        <taxon>Polystomatidea</taxon>
        <taxon>Polystomatidae</taxon>
        <taxon>Protopolystoma</taxon>
    </lineage>
</organism>
<accession>A0A448XR42</accession>
<dbReference type="EMBL" id="CAAALY010277175">
    <property type="protein sequence ID" value="VEL42867.1"/>
    <property type="molecule type" value="Genomic_DNA"/>
</dbReference>
<dbReference type="Proteomes" id="UP000784294">
    <property type="component" value="Unassembled WGS sequence"/>
</dbReference>
<gene>
    <name evidence="3" type="ORF">PXEA_LOCUS36307</name>
</gene>